<dbReference type="AlphaFoldDB" id="A0A4S3M452"/>
<keyword evidence="3" id="KW-1185">Reference proteome</keyword>
<feature type="signal peptide" evidence="1">
    <location>
        <begin position="1"/>
        <end position="22"/>
    </location>
</feature>
<dbReference type="GO" id="GO:0006508">
    <property type="term" value="P:proteolysis"/>
    <property type="evidence" value="ECO:0007669"/>
    <property type="project" value="UniProtKB-KW"/>
</dbReference>
<comment type="caution">
    <text evidence="2">The sequence shown here is derived from an EMBL/GenBank/DDBJ whole genome shotgun (WGS) entry which is preliminary data.</text>
</comment>
<evidence type="ECO:0000313" key="3">
    <source>
        <dbReference type="Proteomes" id="UP000305939"/>
    </source>
</evidence>
<evidence type="ECO:0000256" key="1">
    <source>
        <dbReference type="SAM" id="SignalP"/>
    </source>
</evidence>
<keyword evidence="1" id="KW-0732">Signal</keyword>
<evidence type="ECO:0000313" key="2">
    <source>
        <dbReference type="EMBL" id="THD69972.1"/>
    </source>
</evidence>
<dbReference type="GO" id="GO:0008237">
    <property type="term" value="F:metallopeptidase activity"/>
    <property type="evidence" value="ECO:0007669"/>
    <property type="project" value="UniProtKB-KW"/>
</dbReference>
<keyword evidence="2" id="KW-0482">Metalloprotease</keyword>
<dbReference type="Proteomes" id="UP000305939">
    <property type="component" value="Unassembled WGS sequence"/>
</dbReference>
<dbReference type="PROSITE" id="PS51257">
    <property type="entry name" value="PROKAR_LIPOPROTEIN"/>
    <property type="match status" value="1"/>
</dbReference>
<keyword evidence="2" id="KW-0645">Protease</keyword>
<dbReference type="RefSeq" id="WP_136335460.1">
    <property type="nucleotide sequence ID" value="NZ_QXMP01000002.1"/>
</dbReference>
<sequence length="259" mass="28723">MFPKLKMRSWLFSFTLCLLLLAGCSPDGMDEDASFAANRLTTGISGKDLLTSTNFDRVFFEIVYVEGHEPSYGAIQNLLDFTKDRCFKPGGVNYSLTAIPDPGKSSLGIREIVDLEEQYREYYNRGNTITVFILVVNGRSARDEGNAVVLGTAYRNTSFVLFEETIRRFSEEFISNDKTVLESTVMNHEFSHLLGLVNLSTPMQSAHEDPDNPSHCETADCLMNYRTDAGLRLGALSFGGVVPSLDEQCLADLRALGGK</sequence>
<feature type="chain" id="PRO_5020383890" evidence="1">
    <location>
        <begin position="23"/>
        <end position="259"/>
    </location>
</feature>
<name>A0A4S3M452_9FLAO</name>
<proteinExistence type="predicted"/>
<gene>
    <name evidence="2" type="ORF">E7Z59_06495</name>
</gene>
<dbReference type="SUPFAM" id="SSF55486">
    <property type="entry name" value="Metalloproteases ('zincins'), catalytic domain"/>
    <property type="match status" value="1"/>
</dbReference>
<keyword evidence="2" id="KW-0378">Hydrolase</keyword>
<accession>A0A4S3M452</accession>
<dbReference type="EMBL" id="SSMC01000001">
    <property type="protein sequence ID" value="THD69972.1"/>
    <property type="molecule type" value="Genomic_DNA"/>
</dbReference>
<reference evidence="2 3" key="1">
    <citation type="submission" date="2019-04" db="EMBL/GenBank/DDBJ databases">
        <title>Draft genome sequence of Robertkochia marina CC-AMO-30D.</title>
        <authorList>
            <person name="Hameed A."/>
            <person name="Lin S.-Y."/>
            <person name="Shahina M."/>
            <person name="Lai W.-A."/>
            <person name="Young C.-C."/>
        </authorList>
    </citation>
    <scope>NUCLEOTIDE SEQUENCE [LARGE SCALE GENOMIC DNA]</scope>
    <source>
        <strain evidence="2 3">CC-AMO-30D</strain>
    </source>
</reference>
<protein>
    <submittedName>
        <fullName evidence="2">Membrane metalloprotease</fullName>
    </submittedName>
</protein>
<organism evidence="2 3">
    <name type="scientific">Robertkochia marina</name>
    <dbReference type="NCBI Taxonomy" id="1227945"/>
    <lineage>
        <taxon>Bacteria</taxon>
        <taxon>Pseudomonadati</taxon>
        <taxon>Bacteroidota</taxon>
        <taxon>Flavobacteriia</taxon>
        <taxon>Flavobacteriales</taxon>
        <taxon>Flavobacteriaceae</taxon>
        <taxon>Robertkochia</taxon>
    </lineage>
</organism>
<dbReference type="OrthoDB" id="1121673at2"/>